<evidence type="ECO:0000313" key="2">
    <source>
        <dbReference type="EMBL" id="KKI52118.1"/>
    </source>
</evidence>
<accession>A0A0M2NIX8</accession>
<dbReference type="Proteomes" id="UP000034076">
    <property type="component" value="Unassembled WGS sequence"/>
</dbReference>
<feature type="transmembrane region" description="Helical" evidence="1">
    <location>
        <begin position="60"/>
        <end position="80"/>
    </location>
</feature>
<keyword evidence="2" id="KW-0808">Transferase</keyword>
<dbReference type="OrthoDB" id="2237501at2"/>
<comment type="caution">
    <text evidence="2">The sequence shown here is derived from an EMBL/GenBank/DDBJ whole genome shotgun (WGS) entry which is preliminary data.</text>
</comment>
<dbReference type="EMBL" id="LAYJ01000039">
    <property type="protein sequence ID" value="KKI52118.1"/>
    <property type="molecule type" value="Genomic_DNA"/>
</dbReference>
<keyword evidence="3" id="KW-1185">Reference proteome</keyword>
<dbReference type="InterPro" id="IPR019277">
    <property type="entry name" value="DUF2304"/>
</dbReference>
<reference evidence="2 3" key="1">
    <citation type="submission" date="2015-04" db="EMBL/GenBank/DDBJ databases">
        <title>Draft genome sequence of bacteremic isolate Catabacter hongkongensis type strain HKU16T.</title>
        <authorList>
            <person name="Lau S.K."/>
            <person name="Teng J.L."/>
            <person name="Huang Y."/>
            <person name="Curreem S.O."/>
            <person name="Tsui S.K."/>
            <person name="Woo P.C."/>
        </authorList>
    </citation>
    <scope>NUCLEOTIDE SEQUENCE [LARGE SCALE GENOMIC DNA]</scope>
    <source>
        <strain evidence="2 3">HKU16</strain>
    </source>
</reference>
<evidence type="ECO:0000313" key="3">
    <source>
        <dbReference type="Proteomes" id="UP000034076"/>
    </source>
</evidence>
<dbReference type="AlphaFoldDB" id="A0A0M2NIX8"/>
<keyword evidence="1" id="KW-0812">Transmembrane</keyword>
<organism evidence="2 3">
    <name type="scientific">Christensenella hongkongensis</name>
    <dbReference type="NCBI Taxonomy" id="270498"/>
    <lineage>
        <taxon>Bacteria</taxon>
        <taxon>Bacillati</taxon>
        <taxon>Bacillota</taxon>
        <taxon>Clostridia</taxon>
        <taxon>Christensenellales</taxon>
        <taxon>Christensenellaceae</taxon>
        <taxon>Christensenella</taxon>
    </lineage>
</organism>
<name>A0A0M2NIX8_9FIRM</name>
<dbReference type="STRING" id="270498.CHK_0388"/>
<proteinExistence type="predicted"/>
<keyword evidence="1" id="KW-0472">Membrane</keyword>
<feature type="transmembrane region" description="Helical" evidence="1">
    <location>
        <begin position="6"/>
        <end position="22"/>
    </location>
</feature>
<protein>
    <submittedName>
        <fullName evidence="2">Glycosyltransferase, lytic transglycosylase, dTDP-4-rhamnose reductase</fullName>
    </submittedName>
</protein>
<gene>
    <name evidence="2" type="ORF">CHK_0388</name>
</gene>
<sequence>MALELRIVLIIISVLVLFYILNKIRKSKLNVSDSIFWIVFAVLLLLLSVFPQIANFFSNILGIETPLNFILLFFIAIILLKQFLMTIKISELTEKNKTLAQQIAFDEFEKQEKQDD</sequence>
<evidence type="ECO:0000256" key="1">
    <source>
        <dbReference type="SAM" id="Phobius"/>
    </source>
</evidence>
<keyword evidence="1" id="KW-1133">Transmembrane helix</keyword>
<dbReference type="GO" id="GO:0016740">
    <property type="term" value="F:transferase activity"/>
    <property type="evidence" value="ECO:0007669"/>
    <property type="project" value="UniProtKB-KW"/>
</dbReference>
<dbReference type="Pfam" id="PF10066">
    <property type="entry name" value="DUF2304"/>
    <property type="match status" value="1"/>
</dbReference>
<feature type="transmembrane region" description="Helical" evidence="1">
    <location>
        <begin position="34"/>
        <end position="54"/>
    </location>
</feature>
<dbReference type="RefSeq" id="WP_046442333.1">
    <property type="nucleotide sequence ID" value="NZ_LAYJ01000039.1"/>
</dbReference>